<keyword evidence="1" id="KW-0547">Nucleotide-binding</keyword>
<keyword evidence="5" id="KW-1185">Reference proteome</keyword>
<dbReference type="PANTHER" id="PTHR43272">
    <property type="entry name" value="LONG-CHAIN-FATTY-ACID--COA LIGASE"/>
    <property type="match status" value="1"/>
</dbReference>
<dbReference type="InterPro" id="IPR042099">
    <property type="entry name" value="ANL_N_sf"/>
</dbReference>
<name>A0ABR2H7F3_9EUKA</name>
<reference evidence="4 5" key="1">
    <citation type="submission" date="2024-04" db="EMBL/GenBank/DDBJ databases">
        <title>Tritrichomonas musculus Genome.</title>
        <authorList>
            <person name="Alves-Ferreira E."/>
            <person name="Grigg M."/>
            <person name="Lorenzi H."/>
            <person name="Galac M."/>
        </authorList>
    </citation>
    <scope>NUCLEOTIDE SEQUENCE [LARGE SCALE GENOMIC DNA]</scope>
    <source>
        <strain evidence="4 5">EAF2021</strain>
    </source>
</reference>
<dbReference type="PROSITE" id="PS00455">
    <property type="entry name" value="AMP_BINDING"/>
    <property type="match status" value="1"/>
</dbReference>
<dbReference type="InterPro" id="IPR000873">
    <property type="entry name" value="AMP-dep_synth/lig_dom"/>
</dbReference>
<evidence type="ECO:0000313" key="5">
    <source>
        <dbReference type="Proteomes" id="UP001470230"/>
    </source>
</evidence>
<dbReference type="SUPFAM" id="SSF56801">
    <property type="entry name" value="Acetyl-CoA synthetase-like"/>
    <property type="match status" value="1"/>
</dbReference>
<evidence type="ECO:0000256" key="1">
    <source>
        <dbReference type="ARBA" id="ARBA00022741"/>
    </source>
</evidence>
<gene>
    <name evidence="4" type="ORF">M9Y10_026382</name>
</gene>
<accession>A0ABR2H7F3</accession>
<keyword evidence="2" id="KW-0067">ATP-binding</keyword>
<dbReference type="EMBL" id="JAPFFF010000039">
    <property type="protein sequence ID" value="KAK8842154.1"/>
    <property type="molecule type" value="Genomic_DNA"/>
</dbReference>
<organism evidence="4 5">
    <name type="scientific">Tritrichomonas musculus</name>
    <dbReference type="NCBI Taxonomy" id="1915356"/>
    <lineage>
        <taxon>Eukaryota</taxon>
        <taxon>Metamonada</taxon>
        <taxon>Parabasalia</taxon>
        <taxon>Tritrichomonadida</taxon>
        <taxon>Tritrichomonadidae</taxon>
        <taxon>Tritrichomonas</taxon>
    </lineage>
</organism>
<protein>
    <recommendedName>
        <fullName evidence="3">AMP-dependent synthetase/ligase domain-containing protein</fullName>
    </recommendedName>
</protein>
<dbReference type="Gene3D" id="3.40.50.12780">
    <property type="entry name" value="N-terminal domain of ligase-like"/>
    <property type="match status" value="1"/>
</dbReference>
<proteinExistence type="predicted"/>
<sequence>MGHVQSIDVESVVVPIRPPENENESSTYVSNHVIVENGGKLFTNFFAQPNAKTPLEVLQGSSIKWPDADCLGEREKLPDGSVGDYVYMSYRETYERCIQFGRGLASLGVKKGDKLGIYAHNSIMWQMTAFGAYSIGATIVPVYDSLGAEASEYIVNHADIKFLFSSEFKYKNALNLLDKCEKVEKLILFSNDEPQEKHSKIPVITFKEVFDQGKTYEGEIEKPDPDDIALIMYTSGSTGPPKGCVLTGANIVAGATGLTCVGCSCSTVETYLSFLPLAHIYAQAVELEVLAHGGRVGYARGPVSMLMDDIQALQPTIMTAVPRILNRVADAMKQQIEKLPGIVQKVLKIAMAEKVRCMKENRGQSLLLDGILFSKFRKALGGKLRVMISGGAPIMPEVFEFLSATVTPNILQGCGLTELASSCFVQELPVAYPDTVGLLCPTIEAKLRRVKDMPNYDPQGEEPAGELLARGANMFKGYYKQPELTAEAMVDGWFATGDVVQVTKAMQMKIIDRVKQLVKLCQGEYVSLTTLTECYSLADAINFIYIHADSLHGEPIAICWPKKELIEKWKSQGISEDEIPNSKACKDEIIASLLEQYKKRKLRGFEKINHIIIKLEEPTVENGLLTPSQKAQLTKIKNKYLPELNALYDSIGN</sequence>
<dbReference type="InterPro" id="IPR020845">
    <property type="entry name" value="AMP-binding_CS"/>
</dbReference>
<dbReference type="PANTHER" id="PTHR43272:SF33">
    <property type="entry name" value="AMP-BINDING DOMAIN-CONTAINING PROTEIN-RELATED"/>
    <property type="match status" value="1"/>
</dbReference>
<dbReference type="Proteomes" id="UP001470230">
    <property type="component" value="Unassembled WGS sequence"/>
</dbReference>
<evidence type="ECO:0000259" key="3">
    <source>
        <dbReference type="Pfam" id="PF00501"/>
    </source>
</evidence>
<evidence type="ECO:0000256" key="2">
    <source>
        <dbReference type="ARBA" id="ARBA00022840"/>
    </source>
</evidence>
<comment type="caution">
    <text evidence="4">The sequence shown here is derived from an EMBL/GenBank/DDBJ whole genome shotgun (WGS) entry which is preliminary data.</text>
</comment>
<feature type="domain" description="AMP-dependent synthetase/ligase" evidence="3">
    <location>
        <begin position="79"/>
        <end position="479"/>
    </location>
</feature>
<dbReference type="Pfam" id="PF00501">
    <property type="entry name" value="AMP-binding"/>
    <property type="match status" value="1"/>
</dbReference>
<evidence type="ECO:0000313" key="4">
    <source>
        <dbReference type="EMBL" id="KAK8842154.1"/>
    </source>
</evidence>